<reference evidence="9 10" key="1">
    <citation type="journal article" date="2016" name="Mol. Biol. Evol.">
        <title>Comparative Genomics of Early-Diverging Mushroom-Forming Fungi Provides Insights into the Origins of Lignocellulose Decay Capabilities.</title>
        <authorList>
            <person name="Nagy L.G."/>
            <person name="Riley R."/>
            <person name="Tritt A."/>
            <person name="Adam C."/>
            <person name="Daum C."/>
            <person name="Floudas D."/>
            <person name="Sun H."/>
            <person name="Yadav J.S."/>
            <person name="Pangilinan J."/>
            <person name="Larsson K.H."/>
            <person name="Matsuura K."/>
            <person name="Barry K."/>
            <person name="Labutti K."/>
            <person name="Kuo R."/>
            <person name="Ohm R.A."/>
            <person name="Bhattacharya S.S."/>
            <person name="Shirouzu T."/>
            <person name="Yoshinaga Y."/>
            <person name="Martin F.M."/>
            <person name="Grigoriev I.V."/>
            <person name="Hibbett D.S."/>
        </authorList>
    </citation>
    <scope>NUCLEOTIDE SEQUENCE [LARGE SCALE GENOMIC DNA]</scope>
    <source>
        <strain evidence="9 10">HHB12029</strain>
    </source>
</reference>
<feature type="region of interest" description="Disordered" evidence="7">
    <location>
        <begin position="182"/>
        <end position="217"/>
    </location>
</feature>
<feature type="compositionally biased region" description="Acidic residues" evidence="7">
    <location>
        <begin position="194"/>
        <end position="217"/>
    </location>
</feature>
<evidence type="ECO:0000259" key="8">
    <source>
        <dbReference type="SMART" id="SM00657"/>
    </source>
</evidence>
<dbReference type="InterPro" id="IPR038846">
    <property type="entry name" value="RPC9"/>
</dbReference>
<dbReference type="STRING" id="1314781.A0A165BWF9"/>
<dbReference type="InParanoid" id="A0A165BWF9"/>
<evidence type="ECO:0000256" key="2">
    <source>
        <dbReference type="ARBA" id="ARBA00006898"/>
    </source>
</evidence>
<evidence type="ECO:0000256" key="4">
    <source>
        <dbReference type="ARBA" id="ARBA00022478"/>
    </source>
</evidence>
<dbReference type="GO" id="GO:0000166">
    <property type="term" value="F:nucleotide binding"/>
    <property type="evidence" value="ECO:0007669"/>
    <property type="project" value="InterPro"/>
</dbReference>
<dbReference type="OrthoDB" id="1746530at2759"/>
<evidence type="ECO:0000313" key="10">
    <source>
        <dbReference type="Proteomes" id="UP000077266"/>
    </source>
</evidence>
<dbReference type="GO" id="GO:0006384">
    <property type="term" value="P:transcription initiation at RNA polymerase III promoter"/>
    <property type="evidence" value="ECO:0007669"/>
    <property type="project" value="InterPro"/>
</dbReference>
<evidence type="ECO:0000256" key="1">
    <source>
        <dbReference type="ARBA" id="ARBA00004123"/>
    </source>
</evidence>
<evidence type="ECO:0000256" key="7">
    <source>
        <dbReference type="SAM" id="MobiDB-lite"/>
    </source>
</evidence>
<dbReference type="EMBL" id="KV426397">
    <property type="protein sequence ID" value="KZV81366.1"/>
    <property type="molecule type" value="Genomic_DNA"/>
</dbReference>
<keyword evidence="5" id="KW-0804">Transcription</keyword>
<keyword evidence="10" id="KW-1185">Reference proteome</keyword>
<dbReference type="SUPFAM" id="SSF47819">
    <property type="entry name" value="HRDC-like"/>
    <property type="match status" value="1"/>
</dbReference>
<dbReference type="PANTHER" id="PTHR15561">
    <property type="entry name" value="CALCITONIN GENE-RELATED PEPTIDE-RECEPTOR COMPONENT PROTEIN"/>
    <property type="match status" value="1"/>
</dbReference>
<keyword evidence="6" id="KW-0539">Nucleus</keyword>
<feature type="domain" description="RNA polymerase Rpb4/RPC9 core" evidence="8">
    <location>
        <begin position="17"/>
        <end position="160"/>
    </location>
</feature>
<dbReference type="SMART" id="SM00657">
    <property type="entry name" value="RPOL4c"/>
    <property type="match status" value="1"/>
</dbReference>
<protein>
    <recommendedName>
        <fullName evidence="3">DNA-directed RNA polymerase III subunit RPC9</fullName>
    </recommendedName>
</protein>
<dbReference type="PANTHER" id="PTHR15561:SF0">
    <property type="entry name" value="DNA-DIRECTED RNA POLYMERASE III SUBUNIT RPC9"/>
    <property type="match status" value="1"/>
</dbReference>
<name>A0A165BWF9_EXIGL</name>
<evidence type="ECO:0000313" key="9">
    <source>
        <dbReference type="EMBL" id="KZV81366.1"/>
    </source>
</evidence>
<organism evidence="9 10">
    <name type="scientific">Exidia glandulosa HHB12029</name>
    <dbReference type="NCBI Taxonomy" id="1314781"/>
    <lineage>
        <taxon>Eukaryota</taxon>
        <taxon>Fungi</taxon>
        <taxon>Dikarya</taxon>
        <taxon>Basidiomycota</taxon>
        <taxon>Agaricomycotina</taxon>
        <taxon>Agaricomycetes</taxon>
        <taxon>Auriculariales</taxon>
        <taxon>Exidiaceae</taxon>
        <taxon>Exidia</taxon>
    </lineage>
</organism>
<accession>A0A165BWF9</accession>
<evidence type="ECO:0000256" key="6">
    <source>
        <dbReference type="ARBA" id="ARBA00023242"/>
    </source>
</evidence>
<dbReference type="InterPro" id="IPR006590">
    <property type="entry name" value="RNA_pol_Rpb4/RPC9_core"/>
</dbReference>
<gene>
    <name evidence="9" type="ORF">EXIGLDRAFT_779789</name>
</gene>
<evidence type="ECO:0000256" key="3">
    <source>
        <dbReference type="ARBA" id="ARBA00016672"/>
    </source>
</evidence>
<proteinExistence type="inferred from homology"/>
<dbReference type="InterPro" id="IPR010997">
    <property type="entry name" value="HRDC-like_sf"/>
</dbReference>
<dbReference type="InterPro" id="IPR038324">
    <property type="entry name" value="Rpb4/RPC9_sf"/>
</dbReference>
<dbReference type="GO" id="GO:0005666">
    <property type="term" value="C:RNA polymerase III complex"/>
    <property type="evidence" value="ECO:0007669"/>
    <property type="project" value="InterPro"/>
</dbReference>
<keyword evidence="4" id="KW-0240">DNA-directed RNA polymerase</keyword>
<dbReference type="AlphaFoldDB" id="A0A165BWF9"/>
<dbReference type="InterPro" id="IPR005574">
    <property type="entry name" value="Rpb4/RPC9"/>
</dbReference>
<dbReference type="FunCoup" id="A0A165BWF9">
    <property type="interactions" value="107"/>
</dbReference>
<sequence length="217" mass="23810">MAGESGAERCPDHPAYRTVVNARAALLCNYEVLQLLKEHEAEQLAHAKAAFAVKKEHGTDLNAAVPTDEVIENLRTVEFEAIEYLSAPFQPTAQQSAEGISKLVRSLAPESLTKAEKLQIANLAPTEPIELYVIVEELEERMLDKMDDILQRVKDSLDESPNANADGAPRVVTEAELAALAMDMEGNDGWDKDGNDDEPEYVDDEGAFEGDLDLDDD</sequence>
<evidence type="ECO:0000256" key="5">
    <source>
        <dbReference type="ARBA" id="ARBA00023163"/>
    </source>
</evidence>
<dbReference type="Pfam" id="PF03874">
    <property type="entry name" value="RNA_pol_Rpb4"/>
    <property type="match status" value="1"/>
</dbReference>
<dbReference type="Proteomes" id="UP000077266">
    <property type="component" value="Unassembled WGS sequence"/>
</dbReference>
<comment type="similarity">
    <text evidence="2">Belongs to the eukaryotic RPC9 RNA polymerase subunit family.</text>
</comment>
<dbReference type="Gene3D" id="1.20.1250.40">
    <property type="match status" value="1"/>
</dbReference>
<comment type="subcellular location">
    <subcellularLocation>
        <location evidence="1">Nucleus</location>
    </subcellularLocation>
</comment>